<dbReference type="PANTHER" id="PTHR34452:SF9">
    <property type="entry name" value="MYOSIN HEAVY CHAIN-LIKE PROTEIN"/>
    <property type="match status" value="1"/>
</dbReference>
<dbReference type="EMBL" id="DF973198">
    <property type="protein sequence ID" value="GAU19472.1"/>
    <property type="molecule type" value="Genomic_DNA"/>
</dbReference>
<evidence type="ECO:0000256" key="2">
    <source>
        <dbReference type="SAM" id="MobiDB-lite"/>
    </source>
</evidence>
<feature type="region of interest" description="Disordered" evidence="2">
    <location>
        <begin position="335"/>
        <end position="369"/>
    </location>
</feature>
<feature type="compositionally biased region" description="Polar residues" evidence="2">
    <location>
        <begin position="165"/>
        <end position="191"/>
    </location>
</feature>
<evidence type="ECO:0000259" key="3">
    <source>
        <dbReference type="PROSITE" id="PS51840"/>
    </source>
</evidence>
<evidence type="ECO:0000313" key="4">
    <source>
        <dbReference type="EMBL" id="GAU19472.1"/>
    </source>
</evidence>
<gene>
    <name evidence="4" type="ORF">TSUD_77160</name>
</gene>
<dbReference type="OrthoDB" id="765176at2759"/>
<dbReference type="PANTHER" id="PTHR34452">
    <property type="entry name" value="MYOSIN HEAVY CHAIN-RELATED PROTEIN"/>
    <property type="match status" value="1"/>
</dbReference>
<organism evidence="4 5">
    <name type="scientific">Trifolium subterraneum</name>
    <name type="common">Subterranean clover</name>
    <dbReference type="NCBI Taxonomy" id="3900"/>
    <lineage>
        <taxon>Eukaryota</taxon>
        <taxon>Viridiplantae</taxon>
        <taxon>Streptophyta</taxon>
        <taxon>Embryophyta</taxon>
        <taxon>Tracheophyta</taxon>
        <taxon>Spermatophyta</taxon>
        <taxon>Magnoliopsida</taxon>
        <taxon>eudicotyledons</taxon>
        <taxon>Gunneridae</taxon>
        <taxon>Pentapetalae</taxon>
        <taxon>rosids</taxon>
        <taxon>fabids</taxon>
        <taxon>Fabales</taxon>
        <taxon>Fabaceae</taxon>
        <taxon>Papilionoideae</taxon>
        <taxon>50 kb inversion clade</taxon>
        <taxon>NPAAA clade</taxon>
        <taxon>Hologalegina</taxon>
        <taxon>IRL clade</taxon>
        <taxon>Trifolieae</taxon>
        <taxon>Trifolium</taxon>
    </lineage>
</organism>
<name>A0A2Z6LN31_TRISU</name>
<evidence type="ECO:0000256" key="1">
    <source>
        <dbReference type="SAM" id="Coils"/>
    </source>
</evidence>
<dbReference type="InterPro" id="IPR019448">
    <property type="entry name" value="NT-C2"/>
</dbReference>
<sequence length="977" mass="111870">MFRWRSDKNKVKAIFKLHFHLTQVVQSGVDSLVLSIIPGDNGKPTTRLEKAIVTDGICKWENPVYETVKFVYDTKNGKFTEKIYYFVVSTGLSRASIFGEVSIDFADYAEATKISSVSLPIKNSHSDAVLHVSIQRLQENNDKREEEECEDTKLKPNDRSLRTYLSNGDLNGCTKSDSSEDVSANANTDRSGLSVDCRTSSGSDITLSSSDGSSGLDTPRELGLRNTIIQVTTNGVPSEPQKPAVNALPSMYDVHQRSSHFRDRSASSEHGLTKVSSRSQLGSGDLHTLVEEIRQELNYEKDLNANLRLQLKKTQESNAELVLAVQDLDAMLEQKNRETHSHSNNYEHTKNSHDLGRNTSNCETDDDEQKELDELVKDQSSAKETHLLEQKIMDLHSEIEMYRRDKDELEMQMEQLALDYEILKQENHDFAYKLEQSELQEQLKMQYECSPPPGIEDFETHIQNLESRLKKQSEEFSNSLETIKSLENQICRLEEELEKQSQGFEADLDAVTHDKVEQEQRAIRAEEALRNTRLKNANTAERLQEEFRRLSMQMATTFEANETATMRALAEANELRVHKRLLEEKLHKVKEELQSVKADYEVKLNELSNKIDTMTVQMQQMLSEIDDKSMQLENQKKHEEQAGNDFSEEIQLLKSENEKLTVEILCLSEQVKQKEILSSDLELMKKSLEEYEILLNTRKEERNELVSTIALLKKEAERSLDELNRMMHLKDEEEKVSSLLHSELEALKVQYSDLKRSLIDDETENKNLRQQIFHLRSELKMKDDALTTQIASIPQNSKEMTDLSEKIKMLEDLIKSKEMSLETSASSLLEKEGKLQSKVDELEDKVEELNQRIKVVADTSFTSINDRSEEVTSTIEHLNDTSCISEENGVVVSSSKSHAHLSEKEVEKHTMDNNGDGSLSNVLTELSSLKERDESMETELKELQERYSEMSLKFAEVEGERQKLVMQVRSLKNSRKG</sequence>
<feature type="domain" description="C2 NT-type" evidence="3">
    <location>
        <begin position="3"/>
        <end position="138"/>
    </location>
</feature>
<feature type="coiled-coil region" evidence="1">
    <location>
        <begin position="800"/>
        <end position="859"/>
    </location>
</feature>
<feature type="compositionally biased region" description="Basic and acidic residues" evidence="2">
    <location>
        <begin position="335"/>
        <end position="356"/>
    </location>
</feature>
<dbReference type="PROSITE" id="PS51840">
    <property type="entry name" value="C2_NT"/>
    <property type="match status" value="1"/>
</dbReference>
<dbReference type="Pfam" id="PF10358">
    <property type="entry name" value="NT-C2"/>
    <property type="match status" value="1"/>
</dbReference>
<feature type="coiled-coil region" evidence="1">
    <location>
        <begin position="392"/>
        <end position="426"/>
    </location>
</feature>
<dbReference type="AlphaFoldDB" id="A0A2Z6LN31"/>
<feature type="region of interest" description="Disordered" evidence="2">
    <location>
        <begin position="165"/>
        <end position="221"/>
    </location>
</feature>
<evidence type="ECO:0000313" key="5">
    <source>
        <dbReference type="Proteomes" id="UP000242715"/>
    </source>
</evidence>
<keyword evidence="5" id="KW-1185">Reference proteome</keyword>
<proteinExistence type="predicted"/>
<protein>
    <recommendedName>
        <fullName evidence="3">C2 NT-type domain-containing protein</fullName>
    </recommendedName>
</protein>
<reference evidence="5" key="1">
    <citation type="journal article" date="2017" name="Front. Plant Sci.">
        <title>Climate Clever Clovers: New Paradigm to Reduce the Environmental Footprint of Ruminants by Breeding Low Methanogenic Forages Utilizing Haplotype Variation.</title>
        <authorList>
            <person name="Kaur P."/>
            <person name="Appels R."/>
            <person name="Bayer P.E."/>
            <person name="Keeble-Gagnere G."/>
            <person name="Wang J."/>
            <person name="Hirakawa H."/>
            <person name="Shirasawa K."/>
            <person name="Vercoe P."/>
            <person name="Stefanova K."/>
            <person name="Durmic Z."/>
            <person name="Nichols P."/>
            <person name="Revell C."/>
            <person name="Isobe S.N."/>
            <person name="Edwards D."/>
            <person name="Erskine W."/>
        </authorList>
    </citation>
    <scope>NUCLEOTIDE SEQUENCE [LARGE SCALE GENOMIC DNA]</scope>
    <source>
        <strain evidence="5">cv. Daliak</strain>
    </source>
</reference>
<feature type="coiled-coil region" evidence="1">
    <location>
        <begin position="572"/>
        <end position="771"/>
    </location>
</feature>
<feature type="compositionally biased region" description="Low complexity" evidence="2">
    <location>
        <begin position="199"/>
        <end position="217"/>
    </location>
</feature>
<feature type="coiled-coil region" evidence="1">
    <location>
        <begin position="455"/>
        <end position="535"/>
    </location>
</feature>
<dbReference type="Proteomes" id="UP000242715">
    <property type="component" value="Unassembled WGS sequence"/>
</dbReference>
<accession>A0A2Z6LN31</accession>
<keyword evidence="1" id="KW-0175">Coiled coil</keyword>
<feature type="coiled-coil region" evidence="1">
    <location>
        <begin position="926"/>
        <end position="960"/>
    </location>
</feature>